<name>A0AAD7TS65_9APHY</name>
<feature type="compositionally biased region" description="Basic and acidic residues" evidence="1">
    <location>
        <begin position="1109"/>
        <end position="1118"/>
    </location>
</feature>
<dbReference type="InterPro" id="IPR018247">
    <property type="entry name" value="EF_Hand_1_Ca_BS"/>
</dbReference>
<feature type="region of interest" description="Disordered" evidence="1">
    <location>
        <begin position="1"/>
        <end position="24"/>
    </location>
</feature>
<comment type="caution">
    <text evidence="2">The sequence shown here is derived from an EMBL/GenBank/DDBJ whole genome shotgun (WGS) entry which is preliminary data.</text>
</comment>
<proteinExistence type="predicted"/>
<feature type="compositionally biased region" description="Basic and acidic residues" evidence="1">
    <location>
        <begin position="1032"/>
        <end position="1058"/>
    </location>
</feature>
<dbReference type="PROSITE" id="PS00018">
    <property type="entry name" value="EF_HAND_1"/>
    <property type="match status" value="1"/>
</dbReference>
<evidence type="ECO:0000313" key="3">
    <source>
        <dbReference type="Proteomes" id="UP001215151"/>
    </source>
</evidence>
<sequence>MSPSKDEGEDLSQSINDANGRLRETQARVYAAQNTRSTRLANRTGDLHGMARAKVSTLTSLVSLAVVQPIIEPEAMKGIHDGLPTFFDSIPGSLSAAFRVVVELNMKRRDNEKKITVLLVEMRDMMEVLIQMRAIQDEGTSEPGGATIKARLQGLIQSTADDIKDCANVCDAYAKKKLIVKVLQSSFWDDKLKRYVTLFAERGKKFTLELEMHVGKAVDDANRKLESVDTKLDVILRLFSTLISPEQKQLFDFVGTHGGPEAVKRNKHALWTLNKMQPVATTSKRHAERGGHQEELQSLQAELFDSTETVIRRNMKLFERKFIVQQRILSEQIQATVRHEGDRVIDKVLSGPHERIKDSDIYEIWKEMRWRGHVKARHFVLALRDYYFQPTADSETTKDGATTSGTSVSNDDRWALDYINVSDTSAIAEAFDDDASGFITIAEVNNFTSSRPAGWSLLKWLAYWTKGWHVVLCHYRNKITGLLGEMFALLPTIRAENHTLAFEYLCRVWKLVCLFTSSLKDVDDPGKKQNLWPRFSSYVEAEERRLNERLNTFQYCIDGRDTLALITGPGRIEKFLLPLLYLLLRRDLEVFRLCHRNVLIHQLELRDRVLSIIRIVIAAEERCTTLEALFRQQHFSPKQQFESFAHRLYQYFWYFEDHCTIKELMDDGFPEIKRWTQGTQALPAPDDILLYPTVSGEISQSKDANALTNADREAGGAVKDIVGLWYAFFADKSHWPGRPMYTFFIHATSGPEAFVSTAVTPEGEKCKMTGCFEDGSSTAFTATLDLRGSSTWHLTGTFDSDRQSITGRWTLGNEHPENPDYFYLTRLSPEILCARPPPWEFKKNKTKALWDFALTYAREQAKRCLSWEYIKAYIDRRKRYVELLLKKADLSYDSSSFASCKMEIAAIERTFSSEQAALCHRTVHLKQRAAKSIDEHECGACEEELYDVRYTCIQCSVKLDRSVDFCDRPKCLDTRTDIGETVHLPSHDLVKFRRPVVVHYDLPRLFPAAKKALAHVQTTLKHSWHKPPVTGTRDDKLASDADDHGKGEGGDEWRRESGSDSQAEGDSEKNVDDASDGAGPGEESESSSDSETSDSAASARGVRSSACGMRERRIGENPKKSNVVPTCSICAVKVQRPCFICIECKNAADVFICGDCDKRLGSGDFDKRLDHGDSNKRLDHGDFNKHTRTHAVVRCTVPAITRTEQWPDGIEKRVLELMEKQAAAHQTQIAALNEKIERLENLPKAPAPAGESNGTGGHRAPRQ</sequence>
<dbReference type="Proteomes" id="UP001215151">
    <property type="component" value="Unassembled WGS sequence"/>
</dbReference>
<reference evidence="2" key="1">
    <citation type="submission" date="2022-11" db="EMBL/GenBank/DDBJ databases">
        <title>Genome Sequence of Cubamyces cubensis.</title>
        <authorList>
            <person name="Buettner E."/>
        </authorList>
    </citation>
    <scope>NUCLEOTIDE SEQUENCE</scope>
    <source>
        <strain evidence="2">MPL-01</strain>
    </source>
</reference>
<evidence type="ECO:0000313" key="2">
    <source>
        <dbReference type="EMBL" id="KAJ8480745.1"/>
    </source>
</evidence>
<organism evidence="2 3">
    <name type="scientific">Trametes cubensis</name>
    <dbReference type="NCBI Taxonomy" id="1111947"/>
    <lineage>
        <taxon>Eukaryota</taxon>
        <taxon>Fungi</taxon>
        <taxon>Dikarya</taxon>
        <taxon>Basidiomycota</taxon>
        <taxon>Agaricomycotina</taxon>
        <taxon>Agaricomycetes</taxon>
        <taxon>Polyporales</taxon>
        <taxon>Polyporaceae</taxon>
        <taxon>Trametes</taxon>
    </lineage>
</organism>
<gene>
    <name evidence="2" type="ORF">ONZ51_g6461</name>
</gene>
<feature type="region of interest" description="Disordered" evidence="1">
    <location>
        <begin position="1239"/>
        <end position="1263"/>
    </location>
</feature>
<evidence type="ECO:0000256" key="1">
    <source>
        <dbReference type="SAM" id="MobiDB-lite"/>
    </source>
</evidence>
<accession>A0AAD7TS65</accession>
<protein>
    <submittedName>
        <fullName evidence="2">Uncharacterized protein</fullName>
    </submittedName>
</protein>
<feature type="compositionally biased region" description="Acidic residues" evidence="1">
    <location>
        <begin position="1082"/>
        <end position="1092"/>
    </location>
</feature>
<keyword evidence="3" id="KW-1185">Reference proteome</keyword>
<dbReference type="AlphaFoldDB" id="A0AAD7TS65"/>
<feature type="region of interest" description="Disordered" evidence="1">
    <location>
        <begin position="1024"/>
        <end position="1118"/>
    </location>
</feature>
<dbReference type="EMBL" id="JAPEVG010000155">
    <property type="protein sequence ID" value="KAJ8480745.1"/>
    <property type="molecule type" value="Genomic_DNA"/>
</dbReference>
<feature type="compositionally biased region" description="Low complexity" evidence="1">
    <location>
        <begin position="1093"/>
        <end position="1106"/>
    </location>
</feature>